<dbReference type="InterPro" id="IPR036412">
    <property type="entry name" value="HAD-like_sf"/>
</dbReference>
<organism evidence="1 2">
    <name type="scientific">Leishmania naiffi</name>
    <dbReference type="NCBI Taxonomy" id="5678"/>
    <lineage>
        <taxon>Eukaryota</taxon>
        <taxon>Discoba</taxon>
        <taxon>Euglenozoa</taxon>
        <taxon>Kinetoplastea</taxon>
        <taxon>Metakinetoplastina</taxon>
        <taxon>Trypanosomatida</taxon>
        <taxon>Trypanosomatidae</taxon>
        <taxon>Leishmaniinae</taxon>
        <taxon>Leishmania</taxon>
        <taxon>Leishmania naiffi species complex</taxon>
    </lineage>
</organism>
<dbReference type="Proteomes" id="UP001501274">
    <property type="component" value="Unassembled WGS sequence"/>
</dbReference>
<evidence type="ECO:0000313" key="2">
    <source>
        <dbReference type="Proteomes" id="UP001501274"/>
    </source>
</evidence>
<protein>
    <submittedName>
        <fullName evidence="1">Phosphatase</fullName>
    </submittedName>
</protein>
<dbReference type="Gene3D" id="3.40.50.1000">
    <property type="entry name" value="HAD superfamily/HAD-like"/>
    <property type="match status" value="1"/>
</dbReference>
<sequence length="142" mass="16089">MKGIGRQSFLVVFDFDHTIVDCNTDVVIPAALGRRDMQHRLMLEEDRMQWTKLMDTIIAPFHKDELKKAAHDAVTIDPEMPEVFRYLVDAQRQYAHRQATSKQASPGDARTASVQDNMPGFVEMNIASDANLLFIEAALDAR</sequence>
<dbReference type="EMBL" id="JBAMZN010000007">
    <property type="protein sequence ID" value="KAL0529871.1"/>
    <property type="molecule type" value="Genomic_DNA"/>
</dbReference>
<dbReference type="Pfam" id="PF06888">
    <property type="entry name" value="Put_Phosphatase"/>
    <property type="match status" value="1"/>
</dbReference>
<gene>
    <name evidence="1" type="ORF">Q4I28_001062</name>
</gene>
<feature type="non-terminal residue" evidence="1">
    <location>
        <position position="142"/>
    </location>
</feature>
<name>A0AAW3C6P8_9TRYP</name>
<dbReference type="PANTHER" id="PTHR20889:SF12">
    <property type="entry name" value="LP01149P"/>
    <property type="match status" value="1"/>
</dbReference>
<dbReference type="AlphaFoldDB" id="A0AAW3C6P8"/>
<evidence type="ECO:0000313" key="1">
    <source>
        <dbReference type="EMBL" id="KAL0529871.1"/>
    </source>
</evidence>
<proteinExistence type="predicted"/>
<dbReference type="SUPFAM" id="SSF56784">
    <property type="entry name" value="HAD-like"/>
    <property type="match status" value="1"/>
</dbReference>
<accession>A0AAW3C6P8</accession>
<comment type="caution">
    <text evidence="1">The sequence shown here is derived from an EMBL/GenBank/DDBJ whole genome shotgun (WGS) entry which is preliminary data.</text>
</comment>
<dbReference type="InterPro" id="IPR016965">
    <property type="entry name" value="Pase_PHOSPHO-typ"/>
</dbReference>
<dbReference type="PANTHER" id="PTHR20889">
    <property type="entry name" value="PHOSPHATASE, ORPHAN 1, 2"/>
    <property type="match status" value="1"/>
</dbReference>
<dbReference type="InterPro" id="IPR023214">
    <property type="entry name" value="HAD_sf"/>
</dbReference>
<dbReference type="GO" id="GO:0016791">
    <property type="term" value="F:phosphatase activity"/>
    <property type="evidence" value="ECO:0007669"/>
    <property type="project" value="InterPro"/>
</dbReference>
<keyword evidence="2" id="KW-1185">Reference proteome</keyword>
<reference evidence="1 2" key="1">
    <citation type="submission" date="2024-02" db="EMBL/GenBank/DDBJ databases">
        <title>FIRST GENOME SEQUENCES OF Leishmania (Viannia) shawi, Leishmania (Viannia) lindenbergi AND Leishmania (Viannia) utingensis.</title>
        <authorList>
            <person name="Resadore F."/>
            <person name="Custodio M.G.F."/>
            <person name="Boite M.C."/>
            <person name="Cupolillo E."/>
            <person name="Ferreira G.E.M."/>
        </authorList>
    </citation>
    <scope>NUCLEOTIDE SEQUENCE [LARGE SCALE GENOMIC DNA]</scope>
    <source>
        <strain evidence="1 2">MDAS/BR/1979/M5533</strain>
    </source>
</reference>